<dbReference type="Gramene" id="AET2Gv20330500.1">
    <property type="protein sequence ID" value="AET2Gv20330500.1"/>
    <property type="gene ID" value="AET2Gv20330500"/>
</dbReference>
<feature type="compositionally biased region" description="Low complexity" evidence="1">
    <location>
        <begin position="22"/>
        <end position="32"/>
    </location>
</feature>
<keyword evidence="2" id="KW-1133">Transmembrane helix</keyword>
<evidence type="ECO:0000256" key="2">
    <source>
        <dbReference type="SAM" id="Phobius"/>
    </source>
</evidence>
<reference evidence="3" key="5">
    <citation type="journal article" date="2021" name="G3 (Bethesda)">
        <title>Aegilops tauschii genome assembly Aet v5.0 features greater sequence contiguity and improved annotation.</title>
        <authorList>
            <person name="Wang L."/>
            <person name="Zhu T."/>
            <person name="Rodriguez J.C."/>
            <person name="Deal K.R."/>
            <person name="Dubcovsky J."/>
            <person name="McGuire P.E."/>
            <person name="Lux T."/>
            <person name="Spannagl M."/>
            <person name="Mayer K.F.X."/>
            <person name="Baldrich P."/>
            <person name="Meyers B.C."/>
            <person name="Huo N."/>
            <person name="Gu Y.Q."/>
            <person name="Zhou H."/>
            <person name="Devos K.M."/>
            <person name="Bennetzen J.L."/>
            <person name="Unver T."/>
            <person name="Budak H."/>
            <person name="Gulick P.J."/>
            <person name="Galiba G."/>
            <person name="Kalapos B."/>
            <person name="Nelson D.R."/>
            <person name="Li P."/>
            <person name="You F.M."/>
            <person name="Luo M.C."/>
            <person name="Dvorak J."/>
        </authorList>
    </citation>
    <scope>NUCLEOTIDE SEQUENCE [LARGE SCALE GENOMIC DNA]</scope>
    <source>
        <strain evidence="3">cv. AL8/78</strain>
    </source>
</reference>
<name>A0A453B130_AEGTS</name>
<feature type="compositionally biased region" description="Basic and acidic residues" evidence="1">
    <location>
        <begin position="160"/>
        <end position="171"/>
    </location>
</feature>
<dbReference type="STRING" id="200361.A0A453B130"/>
<reference evidence="4" key="1">
    <citation type="journal article" date="2014" name="Science">
        <title>Ancient hybridizations among the ancestral genomes of bread wheat.</title>
        <authorList>
            <consortium name="International Wheat Genome Sequencing Consortium,"/>
            <person name="Marcussen T."/>
            <person name="Sandve S.R."/>
            <person name="Heier L."/>
            <person name="Spannagl M."/>
            <person name="Pfeifer M."/>
            <person name="Jakobsen K.S."/>
            <person name="Wulff B.B."/>
            <person name="Steuernagel B."/>
            <person name="Mayer K.F."/>
            <person name="Olsen O.A."/>
        </authorList>
    </citation>
    <scope>NUCLEOTIDE SEQUENCE [LARGE SCALE GENOMIC DNA]</scope>
    <source>
        <strain evidence="4">cv. AL8/78</strain>
    </source>
</reference>
<reference evidence="4" key="2">
    <citation type="journal article" date="2017" name="Nat. Plants">
        <title>The Aegilops tauschii genome reveals multiple impacts of transposons.</title>
        <authorList>
            <person name="Zhao G."/>
            <person name="Zou C."/>
            <person name="Li K."/>
            <person name="Wang K."/>
            <person name="Li T."/>
            <person name="Gao L."/>
            <person name="Zhang X."/>
            <person name="Wang H."/>
            <person name="Yang Z."/>
            <person name="Liu X."/>
            <person name="Jiang W."/>
            <person name="Mao L."/>
            <person name="Kong X."/>
            <person name="Jiao Y."/>
            <person name="Jia J."/>
        </authorList>
    </citation>
    <scope>NUCLEOTIDE SEQUENCE [LARGE SCALE GENOMIC DNA]</scope>
    <source>
        <strain evidence="4">cv. AL8/78</strain>
    </source>
</reference>
<feature type="compositionally biased region" description="Low complexity" evidence="1">
    <location>
        <begin position="177"/>
        <end position="191"/>
    </location>
</feature>
<dbReference type="EnsemblPlants" id="AET2Gv20330500.1">
    <property type="protein sequence ID" value="AET2Gv20330500.1"/>
    <property type="gene ID" value="AET2Gv20330500"/>
</dbReference>
<dbReference type="PANTHER" id="PTHR35463:SF13">
    <property type="match status" value="1"/>
</dbReference>
<reference evidence="3" key="4">
    <citation type="submission" date="2019-03" db="UniProtKB">
        <authorList>
            <consortium name="EnsemblPlants"/>
        </authorList>
    </citation>
    <scope>IDENTIFICATION</scope>
</reference>
<dbReference type="AlphaFoldDB" id="A0A453B130"/>
<keyword evidence="2" id="KW-0472">Membrane</keyword>
<feature type="region of interest" description="Disordered" evidence="1">
    <location>
        <begin position="1"/>
        <end position="52"/>
    </location>
</feature>
<proteinExistence type="predicted"/>
<accession>A0A453B130</accession>
<evidence type="ECO:0000313" key="3">
    <source>
        <dbReference type="EnsemblPlants" id="AET2Gv20330500.1"/>
    </source>
</evidence>
<feature type="transmembrane region" description="Helical" evidence="2">
    <location>
        <begin position="57"/>
        <end position="78"/>
    </location>
</feature>
<dbReference type="PANTHER" id="PTHR35463">
    <property type="entry name" value="TRANSMEMBRANE PROTEIN"/>
    <property type="match status" value="1"/>
</dbReference>
<keyword evidence="4" id="KW-1185">Reference proteome</keyword>
<evidence type="ECO:0000313" key="4">
    <source>
        <dbReference type="Proteomes" id="UP000015105"/>
    </source>
</evidence>
<feature type="region of interest" description="Disordered" evidence="1">
    <location>
        <begin position="155"/>
        <end position="191"/>
    </location>
</feature>
<sequence>PNTTTYGPTVRANPGAPPSPPSSRSFLPTTTTSRKKKMCGKGQNNGLASPAGTSSTATAIVVLASLLLAASVAAFFLSPSPSPAADEKPPEPVELAIGVAGHEGWLDALRAWAKLACLKLRPLEPRCDLRSSGSMKKAARQSLAMGKEAVEHTAVSAARAAEETIGRTTEKVRRKVSASPSPSAPRADGDL</sequence>
<dbReference type="Proteomes" id="UP000015105">
    <property type="component" value="Chromosome 2D"/>
</dbReference>
<organism evidence="3 4">
    <name type="scientific">Aegilops tauschii subsp. strangulata</name>
    <name type="common">Goatgrass</name>
    <dbReference type="NCBI Taxonomy" id="200361"/>
    <lineage>
        <taxon>Eukaryota</taxon>
        <taxon>Viridiplantae</taxon>
        <taxon>Streptophyta</taxon>
        <taxon>Embryophyta</taxon>
        <taxon>Tracheophyta</taxon>
        <taxon>Spermatophyta</taxon>
        <taxon>Magnoliopsida</taxon>
        <taxon>Liliopsida</taxon>
        <taxon>Poales</taxon>
        <taxon>Poaceae</taxon>
        <taxon>BOP clade</taxon>
        <taxon>Pooideae</taxon>
        <taxon>Triticodae</taxon>
        <taxon>Triticeae</taxon>
        <taxon>Triticinae</taxon>
        <taxon>Aegilops</taxon>
    </lineage>
</organism>
<reference evidence="3" key="3">
    <citation type="journal article" date="2017" name="Nature">
        <title>Genome sequence of the progenitor of the wheat D genome Aegilops tauschii.</title>
        <authorList>
            <person name="Luo M.C."/>
            <person name="Gu Y.Q."/>
            <person name="Puiu D."/>
            <person name="Wang H."/>
            <person name="Twardziok S.O."/>
            <person name="Deal K.R."/>
            <person name="Huo N."/>
            <person name="Zhu T."/>
            <person name="Wang L."/>
            <person name="Wang Y."/>
            <person name="McGuire P.E."/>
            <person name="Liu S."/>
            <person name="Long H."/>
            <person name="Ramasamy R.K."/>
            <person name="Rodriguez J.C."/>
            <person name="Van S.L."/>
            <person name="Yuan L."/>
            <person name="Wang Z."/>
            <person name="Xia Z."/>
            <person name="Xiao L."/>
            <person name="Anderson O.D."/>
            <person name="Ouyang S."/>
            <person name="Liang Y."/>
            <person name="Zimin A.V."/>
            <person name="Pertea G."/>
            <person name="Qi P."/>
            <person name="Bennetzen J.L."/>
            <person name="Dai X."/>
            <person name="Dawson M.W."/>
            <person name="Muller H.G."/>
            <person name="Kugler K."/>
            <person name="Rivarola-Duarte L."/>
            <person name="Spannagl M."/>
            <person name="Mayer K.F.X."/>
            <person name="Lu F.H."/>
            <person name="Bevan M.W."/>
            <person name="Leroy P."/>
            <person name="Li P."/>
            <person name="You F.M."/>
            <person name="Sun Q."/>
            <person name="Liu Z."/>
            <person name="Lyons E."/>
            <person name="Wicker T."/>
            <person name="Salzberg S.L."/>
            <person name="Devos K.M."/>
            <person name="Dvorak J."/>
        </authorList>
    </citation>
    <scope>NUCLEOTIDE SEQUENCE [LARGE SCALE GENOMIC DNA]</scope>
    <source>
        <strain evidence="3">cv. AL8/78</strain>
    </source>
</reference>
<evidence type="ECO:0000256" key="1">
    <source>
        <dbReference type="SAM" id="MobiDB-lite"/>
    </source>
</evidence>
<protein>
    <submittedName>
        <fullName evidence="3">Uncharacterized protein</fullName>
    </submittedName>
</protein>
<keyword evidence="2" id="KW-0812">Transmembrane</keyword>